<dbReference type="AlphaFoldDB" id="A0A848FIM1"/>
<reference evidence="1 2" key="1">
    <citation type="submission" date="2020-04" db="EMBL/GenBank/DDBJ databases">
        <title>Azohydromonas sp. isolated from soil.</title>
        <authorList>
            <person name="Dahal R.H."/>
        </authorList>
    </citation>
    <scope>NUCLEOTIDE SEQUENCE [LARGE SCALE GENOMIC DNA]</scope>
    <source>
        <strain evidence="1 2">G-1-1-14</strain>
    </source>
</reference>
<evidence type="ECO:0000313" key="1">
    <source>
        <dbReference type="EMBL" id="NML19124.1"/>
    </source>
</evidence>
<name>A0A848FIM1_9BURK</name>
<gene>
    <name evidence="1" type="ORF">HHL10_29565</name>
</gene>
<accession>A0A848FIM1</accession>
<dbReference type="RefSeq" id="WP_169164015.1">
    <property type="nucleotide sequence ID" value="NZ_JABBFW010000059.1"/>
</dbReference>
<organism evidence="1 2">
    <name type="scientific">Azohydromonas caseinilytica</name>
    <dbReference type="NCBI Taxonomy" id="2728836"/>
    <lineage>
        <taxon>Bacteria</taxon>
        <taxon>Pseudomonadati</taxon>
        <taxon>Pseudomonadota</taxon>
        <taxon>Betaproteobacteria</taxon>
        <taxon>Burkholderiales</taxon>
        <taxon>Sphaerotilaceae</taxon>
        <taxon>Azohydromonas</taxon>
    </lineage>
</organism>
<sequence>MTQAERQAAYRKRQWRAQLEAEAGKPEGQPTGALLNALGVLLRDLEDPQKAELHDFQRWAAERAMRELCERYGLKPFSSG</sequence>
<evidence type="ECO:0000313" key="2">
    <source>
        <dbReference type="Proteomes" id="UP000574067"/>
    </source>
</evidence>
<protein>
    <submittedName>
        <fullName evidence="1">Uncharacterized protein</fullName>
    </submittedName>
</protein>
<dbReference type="EMBL" id="JABBFW010000059">
    <property type="protein sequence ID" value="NML19124.1"/>
    <property type="molecule type" value="Genomic_DNA"/>
</dbReference>
<comment type="caution">
    <text evidence="1">The sequence shown here is derived from an EMBL/GenBank/DDBJ whole genome shotgun (WGS) entry which is preliminary data.</text>
</comment>
<dbReference type="Proteomes" id="UP000574067">
    <property type="component" value="Unassembled WGS sequence"/>
</dbReference>
<proteinExistence type="predicted"/>
<keyword evidence="2" id="KW-1185">Reference proteome</keyword>